<sequence length="183" mass="19660">MSKIIKTLPQYLLAVAFLGLMGCGEMYVPPPPPAPMQVLAPQPIEGNGGEFLSPFTSDGVTAKWVDKAQSAETGAAVGSAAGAYAGQKLAENIPFFGSMLGSEVGNAAGREIAIQASGGWEYIKETSDLSFNSLRDMAIWMYANHSSNKHYAEVLTATQAIYPDLKESYWSYIRSAPVKQPQY</sequence>
<organism evidence="1 2">
    <name type="scientific">Aliikangiella marina</name>
    <dbReference type="NCBI Taxonomy" id="1712262"/>
    <lineage>
        <taxon>Bacteria</taxon>
        <taxon>Pseudomonadati</taxon>
        <taxon>Pseudomonadota</taxon>
        <taxon>Gammaproteobacteria</taxon>
        <taxon>Oceanospirillales</taxon>
        <taxon>Pleioneaceae</taxon>
        <taxon>Aliikangiella</taxon>
    </lineage>
</organism>
<keyword evidence="2" id="KW-1185">Reference proteome</keyword>
<proteinExistence type="predicted"/>
<evidence type="ECO:0000313" key="1">
    <source>
        <dbReference type="EMBL" id="TQV74783.1"/>
    </source>
</evidence>
<dbReference type="EMBL" id="VIKR01000002">
    <property type="protein sequence ID" value="TQV74783.1"/>
    <property type="molecule type" value="Genomic_DNA"/>
</dbReference>
<protein>
    <submittedName>
        <fullName evidence="1">Uncharacterized protein</fullName>
    </submittedName>
</protein>
<dbReference type="OrthoDB" id="6160071at2"/>
<comment type="caution">
    <text evidence="1">The sequence shown here is derived from an EMBL/GenBank/DDBJ whole genome shotgun (WGS) entry which is preliminary data.</text>
</comment>
<name>A0A545TC32_9GAMM</name>
<accession>A0A545TC32</accession>
<dbReference type="AlphaFoldDB" id="A0A545TC32"/>
<evidence type="ECO:0000313" key="2">
    <source>
        <dbReference type="Proteomes" id="UP000317839"/>
    </source>
</evidence>
<gene>
    <name evidence="1" type="ORF">FLL45_07415</name>
</gene>
<dbReference type="Proteomes" id="UP000317839">
    <property type="component" value="Unassembled WGS sequence"/>
</dbReference>
<dbReference type="PROSITE" id="PS51257">
    <property type="entry name" value="PROKAR_LIPOPROTEIN"/>
    <property type="match status" value="1"/>
</dbReference>
<reference evidence="1 2" key="1">
    <citation type="submission" date="2019-06" db="EMBL/GenBank/DDBJ databases">
        <title>Draft genome of Aliikangiella marina GYP-15.</title>
        <authorList>
            <person name="Wang G."/>
        </authorList>
    </citation>
    <scope>NUCLEOTIDE SEQUENCE [LARGE SCALE GENOMIC DNA]</scope>
    <source>
        <strain evidence="1 2">GYP-15</strain>
    </source>
</reference>
<dbReference type="RefSeq" id="WP_142941401.1">
    <property type="nucleotide sequence ID" value="NZ_VIKR01000002.1"/>
</dbReference>